<evidence type="ECO:0000256" key="3">
    <source>
        <dbReference type="ARBA" id="ARBA00022525"/>
    </source>
</evidence>
<evidence type="ECO:0000256" key="4">
    <source>
        <dbReference type="ARBA" id="ARBA00022729"/>
    </source>
</evidence>
<feature type="chain" id="PRO_5006056083" evidence="5">
    <location>
        <begin position="18"/>
        <end position="145"/>
    </location>
</feature>
<keyword evidence="3" id="KW-0964">Secreted</keyword>
<reference evidence="6" key="1">
    <citation type="submission" date="2015-04" db="EMBL/GenBank/DDBJ databases">
        <title>The repertoire of odorant-binding proteins was not affected by host specialization in two Delia species (Diptera: Anthomyiidae).</title>
        <authorList>
            <person name="Matsuo T."/>
            <person name="Ohta S."/>
            <person name="Seto Y."/>
            <person name="Tamura K."/>
            <person name="Ishikawa Y."/>
        </authorList>
    </citation>
    <scope>NUCLEOTIDE SEQUENCE</scope>
    <source>
        <tissue evidence="6">Antenna</tissue>
    </source>
</reference>
<dbReference type="Pfam" id="PF01395">
    <property type="entry name" value="PBP_GOBP"/>
    <property type="match status" value="1"/>
</dbReference>
<evidence type="ECO:0000313" key="6">
    <source>
        <dbReference type="EMBL" id="BAS69456.1"/>
    </source>
</evidence>
<feature type="signal peptide" evidence="5">
    <location>
        <begin position="1"/>
        <end position="17"/>
    </location>
</feature>
<organism evidence="6">
    <name type="scientific">Delia platura</name>
    <dbReference type="NCBI Taxonomy" id="81723"/>
    <lineage>
        <taxon>Eukaryota</taxon>
        <taxon>Metazoa</taxon>
        <taxon>Ecdysozoa</taxon>
        <taxon>Arthropoda</taxon>
        <taxon>Hexapoda</taxon>
        <taxon>Insecta</taxon>
        <taxon>Pterygota</taxon>
        <taxon>Neoptera</taxon>
        <taxon>Endopterygota</taxon>
        <taxon>Diptera</taxon>
        <taxon>Brachycera</taxon>
        <taxon>Muscomorpha</taxon>
        <taxon>Muscoidea</taxon>
        <taxon>Anthomyiidae</taxon>
        <taxon>Anthomyiinae</taxon>
        <taxon>Delia</taxon>
    </lineage>
</organism>
<comment type="similarity">
    <text evidence="2">Belongs to the PBP/GOBP family.</text>
</comment>
<dbReference type="EMBL" id="LC042122">
    <property type="protein sequence ID" value="BAS69456.1"/>
    <property type="molecule type" value="mRNA"/>
</dbReference>
<dbReference type="PANTHER" id="PTHR11857:SF43">
    <property type="entry name" value="GEO07291P1-RELATED"/>
    <property type="match status" value="1"/>
</dbReference>
<dbReference type="SMART" id="SM00708">
    <property type="entry name" value="PhBP"/>
    <property type="match status" value="1"/>
</dbReference>
<keyword evidence="4 5" id="KW-0732">Signal</keyword>
<dbReference type="SUPFAM" id="SSF47565">
    <property type="entry name" value="Insect pheromone/odorant-binding proteins"/>
    <property type="match status" value="1"/>
</dbReference>
<evidence type="ECO:0000256" key="2">
    <source>
        <dbReference type="ARBA" id="ARBA00008098"/>
    </source>
</evidence>
<gene>
    <name evidence="6" type="primary">DplaOBP21</name>
</gene>
<dbReference type="Gene3D" id="1.10.238.20">
    <property type="entry name" value="Pheromone/general odorant binding protein domain"/>
    <property type="match status" value="1"/>
</dbReference>
<dbReference type="InterPro" id="IPR006170">
    <property type="entry name" value="PBP/GOBP"/>
</dbReference>
<accession>A0A0P0UVY7</accession>
<dbReference type="PANTHER" id="PTHR11857">
    <property type="entry name" value="ODORANT BINDING PROTEIN-RELATED"/>
    <property type="match status" value="1"/>
</dbReference>
<dbReference type="GO" id="GO:0005615">
    <property type="term" value="C:extracellular space"/>
    <property type="evidence" value="ECO:0007669"/>
    <property type="project" value="TreeGrafter"/>
</dbReference>
<evidence type="ECO:0000256" key="5">
    <source>
        <dbReference type="SAM" id="SignalP"/>
    </source>
</evidence>
<dbReference type="InterPro" id="IPR036728">
    <property type="entry name" value="PBP_GOBP_sf"/>
</dbReference>
<protein>
    <submittedName>
        <fullName evidence="6">Odorant-binding protein 21</fullName>
    </submittedName>
</protein>
<comment type="subcellular location">
    <subcellularLocation>
        <location evidence="1">Secreted</location>
    </subcellularLocation>
</comment>
<dbReference type="GO" id="GO:0007608">
    <property type="term" value="P:sensory perception of smell"/>
    <property type="evidence" value="ECO:0007669"/>
    <property type="project" value="TreeGrafter"/>
</dbReference>
<proteinExistence type="evidence at transcript level"/>
<dbReference type="AlphaFoldDB" id="A0A0P0UVY7"/>
<dbReference type="CDD" id="cd23992">
    <property type="entry name" value="PBP_GOBP"/>
    <property type="match status" value="1"/>
</dbReference>
<dbReference type="GO" id="GO:0005549">
    <property type="term" value="F:odorant binding"/>
    <property type="evidence" value="ECO:0007669"/>
    <property type="project" value="InterPro"/>
</dbReference>
<name>A0A0P0UVY7_9MUSC</name>
<evidence type="ECO:0000256" key="1">
    <source>
        <dbReference type="ARBA" id="ARBA00004613"/>
    </source>
</evidence>
<sequence length="145" mass="17275">MKLQLAFLLFSLALVSAKFEIRDRADALRAHEECREDNNVPDDAYDKFLNYDFVDHKRTKCYVKCWVEKMGIFRKKGFNEADIVYQFTHNHPYYLQPVRHGLEKCIDHNESESDVCTFAHRVFSCWLKNISKLYVKFLVNKLCKI</sequence>